<name>A0A3Q0L1Y1_VIBVU</name>
<reference evidence="1 2" key="2">
    <citation type="journal article" date="2003" name="Infect. Immun.">
        <title>Characterization and pathogenic significance of Vibrio vulnificus antigens preferentially expressed in septicemic patients.</title>
        <authorList>
            <person name="Kim Y.R."/>
            <person name="Lee S.E."/>
            <person name="Kim C.M."/>
            <person name="Kim S.Y."/>
            <person name="Shin E.K."/>
            <person name="Shin D.H."/>
            <person name="Chung S.S."/>
            <person name="Choy H.E."/>
            <person name="Progulske-Fox A."/>
            <person name="Hillman J.D."/>
            <person name="Handfield M."/>
            <person name="Rhee J.H."/>
        </authorList>
    </citation>
    <scope>NUCLEOTIDE SEQUENCE [LARGE SCALE GENOMIC DNA]</scope>
    <source>
        <strain evidence="1 2">CMCP6</strain>
    </source>
</reference>
<dbReference type="GO" id="GO:0008233">
    <property type="term" value="F:peptidase activity"/>
    <property type="evidence" value="ECO:0007669"/>
    <property type="project" value="UniProtKB-KW"/>
</dbReference>
<sequence>MQHTNEVIEFADKYLFKERHGYNNSVINPVSGMVKLTGLSRNTVQQAFAGKKCSKLQVKVLELLEIIVTDDKKKMKEIREIARKYQ</sequence>
<accession>A0A3Q0L1Y1</accession>
<reference evidence="1 2" key="3">
    <citation type="journal article" date="2011" name="Mol. Syst. Biol.">
        <title>Integrative genome-scale metabolic analysis of Vibrio vulnificus for drug targeting and discovery.</title>
        <authorList>
            <person name="Kim H.U."/>
            <person name="Kim S.Y."/>
            <person name="Jeong H."/>
            <person name="Kim T.Y."/>
            <person name="Kim J.J."/>
            <person name="Choy H.E."/>
            <person name="Yi K.Y."/>
            <person name="Rhee J.H."/>
            <person name="Lee S.Y."/>
        </authorList>
    </citation>
    <scope>NUCLEOTIDE SEQUENCE [LARGE SCALE GENOMIC DNA]</scope>
    <source>
        <strain evidence="1 2">CMCP6</strain>
    </source>
</reference>
<dbReference type="EMBL" id="AE016795">
    <property type="protein sequence ID" value="AAO08921.1"/>
    <property type="molecule type" value="Genomic_DNA"/>
</dbReference>
<dbReference type="KEGG" id="vvu:VV1_0398"/>
<dbReference type="Proteomes" id="UP000002275">
    <property type="component" value="Chromosome I"/>
</dbReference>
<organism evidence="1 2">
    <name type="scientific">Vibrio vulnificus (strain CMCP6)</name>
    <dbReference type="NCBI Taxonomy" id="216895"/>
    <lineage>
        <taxon>Bacteria</taxon>
        <taxon>Pseudomonadati</taxon>
        <taxon>Pseudomonadota</taxon>
        <taxon>Gammaproteobacteria</taxon>
        <taxon>Vibrionales</taxon>
        <taxon>Vibrionaceae</taxon>
        <taxon>Vibrio</taxon>
    </lineage>
</organism>
<dbReference type="AlphaFoldDB" id="A0A3Q0L1Y1"/>
<keyword evidence="1" id="KW-0645">Protease</keyword>
<keyword evidence="1" id="KW-0378">Hydrolase</keyword>
<reference evidence="2" key="1">
    <citation type="submission" date="2002-12" db="EMBL/GenBank/DDBJ databases">
        <title>Complete genome sequence of Vibrio vulnificus CMCP6.</title>
        <authorList>
            <person name="Rhee J.H."/>
            <person name="Kim S.Y."/>
            <person name="Chung S.S."/>
            <person name="Kim J.J."/>
            <person name="Moon Y.H."/>
            <person name="Jeong H."/>
            <person name="Choy H.E."/>
        </authorList>
    </citation>
    <scope>NUCLEOTIDE SEQUENCE [LARGE SCALE GENOMIC DNA]</scope>
    <source>
        <strain evidence="2">CMCP6</strain>
    </source>
</reference>
<evidence type="ECO:0000313" key="1">
    <source>
        <dbReference type="EMBL" id="AAO08921.1"/>
    </source>
</evidence>
<dbReference type="GO" id="GO:0006508">
    <property type="term" value="P:proteolysis"/>
    <property type="evidence" value="ECO:0007669"/>
    <property type="project" value="UniProtKB-KW"/>
</dbReference>
<evidence type="ECO:0000313" key="2">
    <source>
        <dbReference type="Proteomes" id="UP000002275"/>
    </source>
</evidence>
<gene>
    <name evidence="1" type="ordered locus">VV1_0398</name>
</gene>
<protein>
    <submittedName>
        <fullName evidence="1">ATP-dependent protease HslVU, ATPase subunit</fullName>
    </submittedName>
</protein>
<dbReference type="RefSeq" id="WP_011078496.1">
    <property type="nucleotide sequence ID" value="NC_004459.3"/>
</dbReference>
<proteinExistence type="predicted"/>